<evidence type="ECO:0000256" key="1">
    <source>
        <dbReference type="SAM" id="MobiDB-lite"/>
    </source>
</evidence>
<organism evidence="2 3">
    <name type="scientific">Nocardia testacea</name>
    <dbReference type="NCBI Taxonomy" id="248551"/>
    <lineage>
        <taxon>Bacteria</taxon>
        <taxon>Bacillati</taxon>
        <taxon>Actinomycetota</taxon>
        <taxon>Actinomycetes</taxon>
        <taxon>Mycobacteriales</taxon>
        <taxon>Nocardiaceae</taxon>
        <taxon>Nocardia</taxon>
    </lineage>
</organism>
<dbReference type="EMBL" id="JBIRYL010000001">
    <property type="protein sequence ID" value="MFI2228695.1"/>
    <property type="molecule type" value="Genomic_DNA"/>
</dbReference>
<name>A0ABW7VRS5_9NOCA</name>
<feature type="region of interest" description="Disordered" evidence="1">
    <location>
        <begin position="456"/>
        <end position="488"/>
    </location>
</feature>
<reference evidence="2 3" key="1">
    <citation type="submission" date="2024-10" db="EMBL/GenBank/DDBJ databases">
        <title>The Natural Products Discovery Center: Release of the First 8490 Sequenced Strains for Exploring Actinobacteria Biosynthetic Diversity.</title>
        <authorList>
            <person name="Kalkreuter E."/>
            <person name="Kautsar S.A."/>
            <person name="Yang D."/>
            <person name="Bader C.D."/>
            <person name="Teijaro C.N."/>
            <person name="Fluegel L."/>
            <person name="Davis C.M."/>
            <person name="Simpson J.R."/>
            <person name="Lauterbach L."/>
            <person name="Steele A.D."/>
            <person name="Gui C."/>
            <person name="Meng S."/>
            <person name="Li G."/>
            <person name="Viehrig K."/>
            <person name="Ye F."/>
            <person name="Su P."/>
            <person name="Kiefer A.F."/>
            <person name="Nichols A."/>
            <person name="Cepeda A.J."/>
            <person name="Yan W."/>
            <person name="Fan B."/>
            <person name="Jiang Y."/>
            <person name="Adhikari A."/>
            <person name="Zheng C.-J."/>
            <person name="Schuster L."/>
            <person name="Cowan T.M."/>
            <person name="Smanski M.J."/>
            <person name="Chevrette M.G."/>
            <person name="De Carvalho L.P.S."/>
            <person name="Shen B."/>
        </authorList>
    </citation>
    <scope>NUCLEOTIDE SEQUENCE [LARGE SCALE GENOMIC DNA]</scope>
    <source>
        <strain evidence="2 3">NPDC019377</strain>
    </source>
</reference>
<sequence>MGSNKSLANGGWAGRFCFIVLSPEDVHKIRTGDVSGNPSIVGMLRPSRRKPDHALHFNFSERAWKTGVQPPALLLHRDPTYRSPEHPERDFGIIAVARVRGHMRSPDGGRPITVDKWTHVDPVPLHEVLDEIVDSRIAAGIWKSLIDITRPLTDRQCEALGPILRQRISGFDVNLQSARQSDEQVQQALDEERRGLAERRDRMATALRMFGVQNWSMAQPIHSDRPTVDLPPQLVRFEHELYEQDMLTDDSAVVPGWTGRRRPVGGWYEFENNGRRLLVKNINTLPKGEGVSGGDLLYIRERPATVVVVQYKRLKERKNRKKARDKDRAEQLTFDDGQRLHNQLRRMVKLASGITDDPLIPGIGDVYRLSNTAGFVKFVETIPFVPADDELLPGLYLPADHCLDLLDSQYPSGPPSSWTNFTVSRYIDSQTFIRLVSDGWVGSRSPASIELARSLRPDSVGDDATSAELTLAYEPEHSDDAQAENGGG</sequence>
<dbReference type="Proteomes" id="UP001611494">
    <property type="component" value="Unassembled WGS sequence"/>
</dbReference>
<dbReference type="RefSeq" id="WP_397059050.1">
    <property type="nucleotide sequence ID" value="NZ_JBIRYL010000001.1"/>
</dbReference>
<evidence type="ECO:0000313" key="2">
    <source>
        <dbReference type="EMBL" id="MFI2228695.1"/>
    </source>
</evidence>
<comment type="caution">
    <text evidence="2">The sequence shown here is derived from an EMBL/GenBank/DDBJ whole genome shotgun (WGS) entry which is preliminary data.</text>
</comment>
<protein>
    <submittedName>
        <fullName evidence="2">Uncharacterized protein</fullName>
    </submittedName>
</protein>
<accession>A0ABW7VRS5</accession>
<proteinExistence type="predicted"/>
<keyword evidence="3" id="KW-1185">Reference proteome</keyword>
<evidence type="ECO:0000313" key="3">
    <source>
        <dbReference type="Proteomes" id="UP001611494"/>
    </source>
</evidence>
<gene>
    <name evidence="2" type="ORF">ACH49Z_02450</name>
</gene>